<name>A0A8J5D3A1_CHIOP</name>
<dbReference type="AlphaFoldDB" id="A0A8J5D3A1"/>
<evidence type="ECO:0000313" key="9">
    <source>
        <dbReference type="Proteomes" id="UP000770661"/>
    </source>
</evidence>
<comment type="subcellular location">
    <subcellularLocation>
        <location evidence="1">Mitochondrion</location>
    </subcellularLocation>
</comment>
<dbReference type="Proteomes" id="UP000770661">
    <property type="component" value="Unassembled WGS sequence"/>
</dbReference>
<comment type="caution">
    <text evidence="8">The sequence shown here is derived from an EMBL/GenBank/DDBJ whole genome shotgun (WGS) entry which is preliminary data.</text>
</comment>
<dbReference type="GO" id="GO:0005840">
    <property type="term" value="C:ribosome"/>
    <property type="evidence" value="ECO:0007669"/>
    <property type="project" value="UniProtKB-KW"/>
</dbReference>
<evidence type="ECO:0000256" key="1">
    <source>
        <dbReference type="ARBA" id="ARBA00004173"/>
    </source>
</evidence>
<organism evidence="8 9">
    <name type="scientific">Chionoecetes opilio</name>
    <name type="common">Atlantic snow crab</name>
    <name type="synonym">Cancer opilio</name>
    <dbReference type="NCBI Taxonomy" id="41210"/>
    <lineage>
        <taxon>Eukaryota</taxon>
        <taxon>Metazoa</taxon>
        <taxon>Ecdysozoa</taxon>
        <taxon>Arthropoda</taxon>
        <taxon>Crustacea</taxon>
        <taxon>Multicrustacea</taxon>
        <taxon>Malacostraca</taxon>
        <taxon>Eumalacostraca</taxon>
        <taxon>Eucarida</taxon>
        <taxon>Decapoda</taxon>
        <taxon>Pleocyemata</taxon>
        <taxon>Brachyura</taxon>
        <taxon>Eubrachyura</taxon>
        <taxon>Majoidea</taxon>
        <taxon>Majidae</taxon>
        <taxon>Chionoecetes</taxon>
    </lineage>
</organism>
<gene>
    <name evidence="8" type="primary">Mrps33</name>
    <name evidence="8" type="ORF">GWK47_028981</name>
</gene>
<feature type="region of interest" description="Disordered" evidence="7">
    <location>
        <begin position="1"/>
        <end position="22"/>
    </location>
</feature>
<evidence type="ECO:0000256" key="7">
    <source>
        <dbReference type="SAM" id="MobiDB-lite"/>
    </source>
</evidence>
<dbReference type="EMBL" id="JACEEZ010000536">
    <property type="protein sequence ID" value="KAG0730096.1"/>
    <property type="molecule type" value="Genomic_DNA"/>
</dbReference>
<accession>A0A8J5D3A1</accession>
<feature type="compositionally biased region" description="Low complexity" evidence="7">
    <location>
        <begin position="1"/>
        <end position="10"/>
    </location>
</feature>
<sequence length="328" mass="36721">MAKAARPAAHAAHRTPSIRSHHSKLSVVVEARTLQQEVLNRLRHVPAAGAVRVGREVQAVQVCPNQLSSHTTLRAHLHRLHLTPDPYCPCCRNVPESIEHFLLQCPRFHYHRQLLRGQLIALNVTTFDLTTLLAAAAVHPSRRPAVIRLTFMASKLPVASGLYNYARLAVNTTNYAKRMNRLSNNIFGEVTRPTATNYGLYRDEHQDFKEEMVRLRALRGKGKPKKGQGKRAKNCNAAYIGQTKRHLTTRIVEHRGLSHRTGKPVSKPPFSAIRDHSEASGHPITNQDFNILHTSSHDSTRVICESLLTHHHKPSLCAQGTSTPLVCF</sequence>
<dbReference type="PANTHER" id="PTHR13362">
    <property type="entry name" value="MITOCHONDRIAL RIBOSOMAL PROTEIN S33"/>
    <property type="match status" value="1"/>
</dbReference>
<dbReference type="InterPro" id="IPR013219">
    <property type="entry name" value="Ribosomal_mS33"/>
</dbReference>
<keyword evidence="9" id="KW-1185">Reference proteome</keyword>
<evidence type="ECO:0000256" key="5">
    <source>
        <dbReference type="ARBA" id="ARBA00023274"/>
    </source>
</evidence>
<evidence type="ECO:0000256" key="2">
    <source>
        <dbReference type="ARBA" id="ARBA00008970"/>
    </source>
</evidence>
<keyword evidence="4" id="KW-0496">Mitochondrion</keyword>
<keyword evidence="3 8" id="KW-0689">Ribosomal protein</keyword>
<evidence type="ECO:0000256" key="6">
    <source>
        <dbReference type="ARBA" id="ARBA00035132"/>
    </source>
</evidence>
<protein>
    <recommendedName>
        <fullName evidence="6">Small ribosomal subunit protein mS33</fullName>
    </recommendedName>
</protein>
<dbReference type="OrthoDB" id="5980584at2759"/>
<reference evidence="8" key="1">
    <citation type="submission" date="2020-07" db="EMBL/GenBank/DDBJ databases">
        <title>The High-quality genome of the commercially important snow crab, Chionoecetes opilio.</title>
        <authorList>
            <person name="Jeong J.-H."/>
            <person name="Ryu S."/>
        </authorList>
    </citation>
    <scope>NUCLEOTIDE SEQUENCE</scope>
    <source>
        <strain evidence="8">MADBK_172401_WGS</strain>
        <tissue evidence="8">Digestive gland</tissue>
    </source>
</reference>
<evidence type="ECO:0000256" key="4">
    <source>
        <dbReference type="ARBA" id="ARBA00023128"/>
    </source>
</evidence>
<dbReference type="GO" id="GO:1990904">
    <property type="term" value="C:ribonucleoprotein complex"/>
    <property type="evidence" value="ECO:0007669"/>
    <property type="project" value="UniProtKB-KW"/>
</dbReference>
<keyword evidence="5" id="KW-0687">Ribonucleoprotein</keyword>
<comment type="similarity">
    <text evidence="2">Belongs to the mitochondrion-specific ribosomal protein mS33 family.</text>
</comment>
<dbReference type="Pfam" id="PF08293">
    <property type="entry name" value="MRP-S33"/>
    <property type="match status" value="1"/>
</dbReference>
<dbReference type="PANTHER" id="PTHR13362:SF2">
    <property type="entry name" value="SMALL RIBOSOMAL SUBUNIT PROTEIN MS33"/>
    <property type="match status" value="1"/>
</dbReference>
<dbReference type="GO" id="GO:0005739">
    <property type="term" value="C:mitochondrion"/>
    <property type="evidence" value="ECO:0007669"/>
    <property type="project" value="UniProtKB-SubCell"/>
</dbReference>
<proteinExistence type="inferred from homology"/>
<evidence type="ECO:0000313" key="8">
    <source>
        <dbReference type="EMBL" id="KAG0730096.1"/>
    </source>
</evidence>
<evidence type="ECO:0000256" key="3">
    <source>
        <dbReference type="ARBA" id="ARBA00022980"/>
    </source>
</evidence>